<dbReference type="EMBL" id="BKCJ010229564">
    <property type="protein sequence ID" value="GEY99003.1"/>
    <property type="molecule type" value="Genomic_DNA"/>
</dbReference>
<proteinExistence type="predicted"/>
<dbReference type="Gene3D" id="3.40.50.720">
    <property type="entry name" value="NAD(P)-binding Rossmann-like Domain"/>
    <property type="match status" value="1"/>
</dbReference>
<protein>
    <submittedName>
        <fullName evidence="1">ATP-citrate synthase beta chain protein 1</fullName>
    </submittedName>
</protein>
<sequence>MLFLNEQHRRSLRRRTWSNETFVLEFLELSRQLLQFRSAAASSKLALKQPTIRVVAIIAEGVPQSDTKELISYASHSKERLIGHIHELIVGNKMHKAFPLLEESSHWQYKFPLPVEGVPTARRIEITLPGVCTAMMQKLPVKEN</sequence>
<evidence type="ECO:0000313" key="1">
    <source>
        <dbReference type="EMBL" id="GEY99003.1"/>
    </source>
</evidence>
<organism evidence="1">
    <name type="scientific">Tanacetum cinerariifolium</name>
    <name type="common">Dalmatian daisy</name>
    <name type="synonym">Chrysanthemum cinerariifolium</name>
    <dbReference type="NCBI Taxonomy" id="118510"/>
    <lineage>
        <taxon>Eukaryota</taxon>
        <taxon>Viridiplantae</taxon>
        <taxon>Streptophyta</taxon>
        <taxon>Embryophyta</taxon>
        <taxon>Tracheophyta</taxon>
        <taxon>Spermatophyta</taxon>
        <taxon>Magnoliopsida</taxon>
        <taxon>eudicotyledons</taxon>
        <taxon>Gunneridae</taxon>
        <taxon>Pentapetalae</taxon>
        <taxon>asterids</taxon>
        <taxon>campanulids</taxon>
        <taxon>Asterales</taxon>
        <taxon>Asteraceae</taxon>
        <taxon>Asteroideae</taxon>
        <taxon>Anthemideae</taxon>
        <taxon>Anthemidinae</taxon>
        <taxon>Tanacetum</taxon>
    </lineage>
</organism>
<gene>
    <name evidence="1" type="ORF">Tci_470977</name>
</gene>
<reference evidence="1" key="1">
    <citation type="journal article" date="2019" name="Sci. Rep.">
        <title>Draft genome of Tanacetum cinerariifolium, the natural source of mosquito coil.</title>
        <authorList>
            <person name="Yamashiro T."/>
            <person name="Shiraishi A."/>
            <person name="Satake H."/>
            <person name="Nakayama K."/>
        </authorList>
    </citation>
    <scope>NUCLEOTIDE SEQUENCE</scope>
</reference>
<name>A0A699HX99_TANCI</name>
<dbReference type="AlphaFoldDB" id="A0A699HX99"/>
<comment type="caution">
    <text evidence="1">The sequence shown here is derived from an EMBL/GenBank/DDBJ whole genome shotgun (WGS) entry which is preliminary data.</text>
</comment>
<accession>A0A699HX99</accession>